<dbReference type="Pfam" id="PF00620">
    <property type="entry name" value="RhoGAP"/>
    <property type="match status" value="1"/>
</dbReference>
<dbReference type="PANTHER" id="PTHR14963">
    <property type="entry name" value="RHO GTPASE ACTIVATING PROTEIN 18,19-RELATED"/>
    <property type="match status" value="1"/>
</dbReference>
<feature type="compositionally biased region" description="Basic and acidic residues" evidence="3">
    <location>
        <begin position="220"/>
        <end position="241"/>
    </location>
</feature>
<feature type="non-terminal residue" evidence="5">
    <location>
        <position position="1"/>
    </location>
</feature>
<dbReference type="InterPro" id="IPR000198">
    <property type="entry name" value="RhoGAP_dom"/>
</dbReference>
<reference evidence="5" key="1">
    <citation type="journal article" date="2021" name="Cell">
        <title>Tracing the genetic footprints of vertebrate landing in non-teleost ray-finned fishes.</title>
        <authorList>
            <person name="Bi X."/>
            <person name="Wang K."/>
            <person name="Yang L."/>
            <person name="Pan H."/>
            <person name="Jiang H."/>
            <person name="Wei Q."/>
            <person name="Fang M."/>
            <person name="Yu H."/>
            <person name="Zhu C."/>
            <person name="Cai Y."/>
            <person name="He Y."/>
            <person name="Gan X."/>
            <person name="Zeng H."/>
            <person name="Yu D."/>
            <person name="Zhu Y."/>
            <person name="Jiang H."/>
            <person name="Qiu Q."/>
            <person name="Yang H."/>
            <person name="Zhang Y.E."/>
            <person name="Wang W."/>
            <person name="Zhu M."/>
            <person name="He S."/>
            <person name="Zhang G."/>
        </authorList>
    </citation>
    <scope>NUCLEOTIDE SEQUENCE</scope>
    <source>
        <strain evidence="5">Allg_001</strain>
    </source>
</reference>
<dbReference type="GO" id="GO:0005096">
    <property type="term" value="F:GTPase activator activity"/>
    <property type="evidence" value="ECO:0007669"/>
    <property type="project" value="UniProtKB-KW"/>
</dbReference>
<feature type="compositionally biased region" description="Polar residues" evidence="3">
    <location>
        <begin position="1"/>
        <end position="12"/>
    </location>
</feature>
<dbReference type="GO" id="GO:0030833">
    <property type="term" value="P:regulation of actin filament polymerization"/>
    <property type="evidence" value="ECO:0007669"/>
    <property type="project" value="TreeGrafter"/>
</dbReference>
<feature type="compositionally biased region" description="Basic and acidic residues" evidence="3">
    <location>
        <begin position="146"/>
        <end position="155"/>
    </location>
</feature>
<evidence type="ECO:0000313" key="6">
    <source>
        <dbReference type="Proteomes" id="UP000736164"/>
    </source>
</evidence>
<name>A0A8J7TIV0_ATRSP</name>
<evidence type="ECO:0000256" key="3">
    <source>
        <dbReference type="SAM" id="MobiDB-lite"/>
    </source>
</evidence>
<evidence type="ECO:0000256" key="1">
    <source>
        <dbReference type="ARBA" id="ARBA00022468"/>
    </source>
</evidence>
<dbReference type="AlphaFoldDB" id="A0A8J7TIV0"/>
<keyword evidence="6" id="KW-1185">Reference proteome</keyword>
<comment type="caution">
    <text evidence="5">The sequence shown here is derived from an EMBL/GenBank/DDBJ whole genome shotgun (WGS) entry which is preliminary data.</text>
</comment>
<feature type="region of interest" description="Disordered" evidence="3">
    <location>
        <begin position="216"/>
        <end position="241"/>
    </location>
</feature>
<dbReference type="PROSITE" id="PS50238">
    <property type="entry name" value="RHOGAP"/>
    <property type="match status" value="1"/>
</dbReference>
<keyword evidence="1" id="KW-0343">GTPase activation</keyword>
<feature type="region of interest" description="Disordered" evidence="3">
    <location>
        <begin position="305"/>
        <end position="371"/>
    </location>
</feature>
<dbReference type="SMART" id="SM00324">
    <property type="entry name" value="RhoGAP"/>
    <property type="match status" value="1"/>
</dbReference>
<comment type="function">
    <text evidence="2">GTPase activator for the Rho-type GTPases by converting them to an inactive GDP-bound state.</text>
</comment>
<feature type="domain" description="Rho-GAP" evidence="4">
    <location>
        <begin position="687"/>
        <end position="886"/>
    </location>
</feature>
<dbReference type="GO" id="GO:0051056">
    <property type="term" value="P:regulation of small GTPase mediated signal transduction"/>
    <property type="evidence" value="ECO:0007669"/>
    <property type="project" value="TreeGrafter"/>
</dbReference>
<evidence type="ECO:0000259" key="4">
    <source>
        <dbReference type="PROSITE" id="PS50238"/>
    </source>
</evidence>
<gene>
    <name evidence="5" type="primary">Arhgap40</name>
    <name evidence="5" type="ORF">GTO95_0001746</name>
</gene>
<feature type="compositionally biased region" description="Basic and acidic residues" evidence="3">
    <location>
        <begin position="450"/>
        <end position="476"/>
    </location>
</feature>
<dbReference type="Proteomes" id="UP000736164">
    <property type="component" value="Unassembled WGS sequence"/>
</dbReference>
<dbReference type="EMBL" id="JAAWVO010074356">
    <property type="protein sequence ID" value="MBN3325174.1"/>
    <property type="molecule type" value="Genomic_DNA"/>
</dbReference>
<organism evidence="5 6">
    <name type="scientific">Atractosteus spatula</name>
    <name type="common">Alligator gar</name>
    <name type="synonym">Lepisosteus spatula</name>
    <dbReference type="NCBI Taxonomy" id="7917"/>
    <lineage>
        <taxon>Eukaryota</taxon>
        <taxon>Metazoa</taxon>
        <taxon>Chordata</taxon>
        <taxon>Craniata</taxon>
        <taxon>Vertebrata</taxon>
        <taxon>Euteleostomi</taxon>
        <taxon>Actinopterygii</taxon>
        <taxon>Neopterygii</taxon>
        <taxon>Holostei</taxon>
        <taxon>Semionotiformes</taxon>
        <taxon>Lepisosteidae</taxon>
        <taxon>Atractosteus</taxon>
    </lineage>
</organism>
<feature type="compositionally biased region" description="Basic and acidic residues" evidence="3">
    <location>
        <begin position="13"/>
        <end position="28"/>
    </location>
</feature>
<dbReference type="PANTHER" id="PTHR14963:SF4">
    <property type="entry name" value="RHO GTPASE-ACTIVATING PROTEIN 40"/>
    <property type="match status" value="1"/>
</dbReference>
<feature type="region of interest" description="Disordered" evidence="3">
    <location>
        <begin position="403"/>
        <end position="476"/>
    </location>
</feature>
<dbReference type="SUPFAM" id="SSF48350">
    <property type="entry name" value="GTPase activation domain, GAP"/>
    <property type="match status" value="1"/>
</dbReference>
<dbReference type="InterPro" id="IPR008936">
    <property type="entry name" value="Rho_GTPase_activation_prot"/>
</dbReference>
<dbReference type="GO" id="GO:0005737">
    <property type="term" value="C:cytoplasm"/>
    <property type="evidence" value="ECO:0007669"/>
    <property type="project" value="TreeGrafter"/>
</dbReference>
<protein>
    <submittedName>
        <fullName evidence="5">RHG40 protein</fullName>
    </submittedName>
</protein>
<dbReference type="FunFam" id="1.10.555.10:FF:000018">
    <property type="entry name" value="Rho GTPase activating protein 28"/>
    <property type="match status" value="1"/>
</dbReference>
<feature type="compositionally biased region" description="Basic and acidic residues" evidence="3">
    <location>
        <begin position="324"/>
        <end position="334"/>
    </location>
</feature>
<feature type="compositionally biased region" description="Low complexity" evidence="3">
    <location>
        <begin position="44"/>
        <end position="56"/>
    </location>
</feature>
<dbReference type="Pfam" id="PF25442">
    <property type="entry name" value="Ubiquitin_RHG40_C"/>
    <property type="match status" value="1"/>
</dbReference>
<sequence>MKNSTCVRQTPGSERDEEQREESQEAGKKQPKMKQRGSERPRHLPSSESLRAEASSRATLALKETRFRGPGGAGRRLSALRFLLCISFSYSAQRFSCCARRFCAACRRARLGIFSSSPGSSPGLAMATQEEVAGDTGPRAGLSRDPGGEEEKHSETLAGHWPDTGRTLDHGRASGRPAETLKPTARWPGRSLQVQGPTDRGGVACSWTERLRAKAANLTKQKERERERERPRGDSDLERQKLLFVQQSPVHLPRILSGQAERERCALRTAHCGRLTTSCCLCPGTLHARRLLAAHQLPARQSCAQSAQANSRGRAGAPQQLAQRGEKLQHEPPPETRGSNGRTLSMARAHSRFPPSETNAMGGREELMAKPPPSRLFRQAVITRSNVQPSLLLSNLRLRSSNQLNLRDPSRSEMSQEPWASPRDQAAADRTQPQGRPDKLSLSDFWTEVENIREDTEQDSATRDSRQTEEGEQEKEWLQDAGLSTLISADSADTEGVDQAVLLSTLTRTQAAAVQRRLDTYTCSLRKRSKQPPRDVRDVFAMPISQKSLPETQESLSELLTPEENMESLVKAPPAGVRMESQGRAARDEIFITDVAYCEQAVIMLKQAKLPWNSNLQKKDDGTLPKVVCPRCRLGVTHIQDLSPQDMKKVRQLALIDMTALCDLLELDLKRHKTGKRKIPESSLFGVPLATLLENDQRIKLNISIPLILQELLSFLERKGLDSEGILRVPGSQTRIKALQKKLESTFYSQEFGWEEVSPNDAAALLKRFIRELPAPLLTAEHLNTFIAVQNIPDLKQKLHVLNLLIVLLPEPNRSTLKALLEFLSKVVSHEWRNRMNLWAVSTIMAPNLFMHKAVPNKLAEAEEKGQAERAADVMRLLICYQDLLWTIPNFLMSQVRKLNENSSRRYQFYDKRIRSLLRKIHADSRDKPDKNSSEVGRTVKIQVGEAFSSSMEVSLNVDSRAADLLAQFHHDLRSSDKGRNLQQRNGSIVYPDCAIYEVGGNIGEHCLDPEAYLLDLYNTNPSGEWVIRQKRGSSKGTELKGGM</sequence>
<dbReference type="GO" id="GO:0007165">
    <property type="term" value="P:signal transduction"/>
    <property type="evidence" value="ECO:0007669"/>
    <property type="project" value="InterPro"/>
</dbReference>
<dbReference type="Gene3D" id="1.10.555.10">
    <property type="entry name" value="Rho GTPase activation protein"/>
    <property type="match status" value="1"/>
</dbReference>
<accession>A0A8J7TIV0</accession>
<feature type="region of interest" description="Disordered" evidence="3">
    <location>
        <begin position="1"/>
        <end position="56"/>
    </location>
</feature>
<evidence type="ECO:0000256" key="2">
    <source>
        <dbReference type="ARBA" id="ARBA00055252"/>
    </source>
</evidence>
<evidence type="ECO:0000313" key="5">
    <source>
        <dbReference type="EMBL" id="MBN3325174.1"/>
    </source>
</evidence>
<feature type="non-terminal residue" evidence="5">
    <location>
        <position position="1044"/>
    </location>
</feature>
<proteinExistence type="predicted"/>
<dbReference type="CDD" id="cd04391">
    <property type="entry name" value="RhoGAP_ARHGAP18"/>
    <property type="match status" value="1"/>
</dbReference>
<dbReference type="InterPro" id="IPR057323">
    <property type="entry name" value="RHG40/28/18_ubiquitin"/>
</dbReference>
<feature type="region of interest" description="Disordered" evidence="3">
    <location>
        <begin position="117"/>
        <end position="203"/>
    </location>
</feature>